<sequence length="167" mass="18842">KTIEKEFRDVLKWLNVVDPGANYSSALAVGELGMGIWLLEGPDYMKWEEDKGEVLYLYGIHDATVIEYIKHLCSVSQDHAFAYFYFTFSDMEKQNVLNMLLSIIGQLLQGLSGQGLPNGVTNLYHNSKAIGKLPDIKALQTMFSEIIKLSKKTFIILDALDEFPKST</sequence>
<name>A0A317SLD1_9PEZI</name>
<evidence type="ECO:0000256" key="1">
    <source>
        <dbReference type="ARBA" id="ARBA00022737"/>
    </source>
</evidence>
<dbReference type="PANTHER" id="PTHR10039:SF16">
    <property type="entry name" value="GPI INOSITOL-DEACYLASE"/>
    <property type="match status" value="1"/>
</dbReference>
<keyword evidence="4" id="KW-1185">Reference proteome</keyword>
<feature type="domain" description="Nephrocystin 3-like N-terminal" evidence="2">
    <location>
        <begin position="33"/>
        <end position="164"/>
    </location>
</feature>
<gene>
    <name evidence="3" type="ORF">C7212DRAFT_205819</name>
</gene>
<dbReference type="EMBL" id="PYWC01000052">
    <property type="protein sequence ID" value="PWW75078.1"/>
    <property type="molecule type" value="Genomic_DNA"/>
</dbReference>
<dbReference type="InterPro" id="IPR027417">
    <property type="entry name" value="P-loop_NTPase"/>
</dbReference>
<comment type="caution">
    <text evidence="3">The sequence shown here is derived from an EMBL/GenBank/DDBJ whole genome shotgun (WGS) entry which is preliminary data.</text>
</comment>
<feature type="non-terminal residue" evidence="3">
    <location>
        <position position="1"/>
    </location>
</feature>
<dbReference type="OrthoDB" id="194358at2759"/>
<organism evidence="3 4">
    <name type="scientific">Tuber magnatum</name>
    <name type="common">white Piedmont truffle</name>
    <dbReference type="NCBI Taxonomy" id="42249"/>
    <lineage>
        <taxon>Eukaryota</taxon>
        <taxon>Fungi</taxon>
        <taxon>Dikarya</taxon>
        <taxon>Ascomycota</taxon>
        <taxon>Pezizomycotina</taxon>
        <taxon>Pezizomycetes</taxon>
        <taxon>Pezizales</taxon>
        <taxon>Tuberaceae</taxon>
        <taxon>Tuber</taxon>
    </lineage>
</organism>
<dbReference type="Proteomes" id="UP000246991">
    <property type="component" value="Unassembled WGS sequence"/>
</dbReference>
<evidence type="ECO:0000313" key="3">
    <source>
        <dbReference type="EMBL" id="PWW75078.1"/>
    </source>
</evidence>
<proteinExistence type="predicted"/>
<dbReference type="InterPro" id="IPR056884">
    <property type="entry name" value="NPHP3-like_N"/>
</dbReference>
<protein>
    <recommendedName>
        <fullName evidence="2">Nephrocystin 3-like N-terminal domain-containing protein</fullName>
    </recommendedName>
</protein>
<dbReference type="Gene3D" id="3.40.50.300">
    <property type="entry name" value="P-loop containing nucleotide triphosphate hydrolases"/>
    <property type="match status" value="1"/>
</dbReference>
<accession>A0A317SLD1</accession>
<dbReference type="AlphaFoldDB" id="A0A317SLD1"/>
<dbReference type="Pfam" id="PF24883">
    <property type="entry name" value="NPHP3_N"/>
    <property type="match status" value="1"/>
</dbReference>
<dbReference type="PANTHER" id="PTHR10039">
    <property type="entry name" value="AMELOGENIN"/>
    <property type="match status" value="1"/>
</dbReference>
<evidence type="ECO:0000259" key="2">
    <source>
        <dbReference type="Pfam" id="PF24883"/>
    </source>
</evidence>
<keyword evidence="1" id="KW-0677">Repeat</keyword>
<reference evidence="3 4" key="1">
    <citation type="submission" date="2018-03" db="EMBL/GenBank/DDBJ databases">
        <title>Genomes of Pezizomycetes fungi and the evolution of truffles.</title>
        <authorList>
            <person name="Murat C."/>
            <person name="Payen T."/>
            <person name="Noel B."/>
            <person name="Kuo A."/>
            <person name="Martin F.M."/>
        </authorList>
    </citation>
    <scope>NUCLEOTIDE SEQUENCE [LARGE SCALE GENOMIC DNA]</scope>
    <source>
        <strain evidence="3">091103-1</strain>
    </source>
</reference>
<evidence type="ECO:0000313" key="4">
    <source>
        <dbReference type="Proteomes" id="UP000246991"/>
    </source>
</evidence>
<dbReference type="STRING" id="42249.A0A317SLD1"/>